<keyword evidence="16" id="KW-1185">Reference proteome</keyword>
<comment type="pathway">
    <text evidence="2">Amino-acid biosynthesis; L-valine biosynthesis; L-valine from pyruvate: step 2/4.</text>
</comment>
<dbReference type="Gene3D" id="1.10.1040.10">
    <property type="entry name" value="N-(1-d-carboxylethyl)-l-norvaline Dehydrogenase, domain 2"/>
    <property type="match status" value="1"/>
</dbReference>
<dbReference type="PANTHER" id="PTHR21371:SF1">
    <property type="entry name" value="KETOL-ACID REDUCTOISOMERASE, MITOCHONDRIAL"/>
    <property type="match status" value="1"/>
</dbReference>
<keyword evidence="5 12" id="KW-0028">Amino-acid biosynthesis</keyword>
<reference evidence="15 16" key="1">
    <citation type="journal article" date="2024" name="Science">
        <title>Giant polyketide synthase enzymes in the biosynthesis of giant marine polyether toxins.</title>
        <authorList>
            <person name="Fallon T.R."/>
            <person name="Shende V.V."/>
            <person name="Wierzbicki I.H."/>
            <person name="Pendleton A.L."/>
            <person name="Watervoot N.F."/>
            <person name="Auber R.P."/>
            <person name="Gonzalez D.J."/>
            <person name="Wisecaver J.H."/>
            <person name="Moore B.S."/>
        </authorList>
    </citation>
    <scope>NUCLEOTIDE SEQUENCE [LARGE SCALE GENOMIC DNA]</scope>
    <source>
        <strain evidence="15 16">12B1</strain>
    </source>
</reference>
<evidence type="ECO:0000256" key="9">
    <source>
        <dbReference type="ARBA" id="ARBA00023304"/>
    </source>
</evidence>
<dbReference type="Pfam" id="PF01450">
    <property type="entry name" value="KARI_C"/>
    <property type="match status" value="2"/>
</dbReference>
<comment type="caution">
    <text evidence="15">The sequence shown here is derived from an EMBL/GenBank/DDBJ whole genome shotgun (WGS) entry which is preliminary data.</text>
</comment>
<dbReference type="GO" id="GO:0046872">
    <property type="term" value="F:metal ion binding"/>
    <property type="evidence" value="ECO:0007669"/>
    <property type="project" value="UniProtKB-UniRule"/>
</dbReference>
<evidence type="ECO:0000256" key="10">
    <source>
        <dbReference type="ARBA" id="ARBA00030209"/>
    </source>
</evidence>
<dbReference type="PANTHER" id="PTHR21371">
    <property type="entry name" value="KETOL-ACID REDUCTOISOMERASE, MITOCHONDRIAL"/>
    <property type="match status" value="1"/>
</dbReference>
<dbReference type="InterPro" id="IPR013023">
    <property type="entry name" value="KARI"/>
</dbReference>
<accession>A0AB34I7U5</accession>
<evidence type="ECO:0000256" key="1">
    <source>
        <dbReference type="ARBA" id="ARBA00001946"/>
    </source>
</evidence>
<dbReference type="InterPro" id="IPR008927">
    <property type="entry name" value="6-PGluconate_DH-like_C_sf"/>
</dbReference>
<dbReference type="InterPro" id="IPR013328">
    <property type="entry name" value="6PGD_dom2"/>
</dbReference>
<evidence type="ECO:0000256" key="12">
    <source>
        <dbReference type="PROSITE-ProRule" id="PRU01198"/>
    </source>
</evidence>
<evidence type="ECO:0000256" key="8">
    <source>
        <dbReference type="ARBA" id="ARBA00023002"/>
    </source>
</evidence>
<evidence type="ECO:0000313" key="15">
    <source>
        <dbReference type="EMBL" id="KAL1495196.1"/>
    </source>
</evidence>
<evidence type="ECO:0000259" key="14">
    <source>
        <dbReference type="PROSITE" id="PS51851"/>
    </source>
</evidence>
<feature type="domain" description="KARI C-terminal knotted" evidence="14">
    <location>
        <begin position="356"/>
        <end position="488"/>
    </location>
</feature>
<dbReference type="HAMAP" id="MF_00435">
    <property type="entry name" value="IlvC"/>
    <property type="match status" value="1"/>
</dbReference>
<dbReference type="PROSITE" id="PS51851">
    <property type="entry name" value="KARI_C"/>
    <property type="match status" value="2"/>
</dbReference>
<feature type="binding site" evidence="12">
    <location>
        <position position="219"/>
    </location>
    <ligand>
        <name>Mg(2+)</name>
        <dbReference type="ChEBI" id="CHEBI:18420"/>
        <label>1</label>
    </ligand>
</feature>
<dbReference type="GO" id="GO:0009097">
    <property type="term" value="P:isoleucine biosynthetic process"/>
    <property type="evidence" value="ECO:0007669"/>
    <property type="project" value="UniProtKB-UniRule"/>
</dbReference>
<protein>
    <recommendedName>
        <fullName evidence="11">Acetohydroxy-acid reductoisomerase</fullName>
    </recommendedName>
    <alternativeName>
        <fullName evidence="10">Alpha-keto-beta-hydroxylacyl reductoisomerase</fullName>
    </alternativeName>
</protein>
<feature type="binding site" evidence="12">
    <location>
        <position position="416"/>
    </location>
    <ligand>
        <name>substrate</name>
    </ligand>
</feature>
<feature type="binding site" evidence="12">
    <location>
        <position position="395"/>
    </location>
    <ligand>
        <name>Mg(2+)</name>
        <dbReference type="ChEBI" id="CHEBI:18420"/>
        <label>2</label>
    </ligand>
</feature>
<dbReference type="PROSITE" id="PS51850">
    <property type="entry name" value="KARI_N"/>
    <property type="match status" value="1"/>
</dbReference>
<keyword evidence="6 12" id="KW-0479">Metal-binding</keyword>
<dbReference type="GO" id="GO:0004455">
    <property type="term" value="F:ketol-acid reductoisomerase activity"/>
    <property type="evidence" value="ECO:0007669"/>
    <property type="project" value="UniProtKB-UniRule"/>
</dbReference>
<dbReference type="Gene3D" id="3.40.50.720">
    <property type="entry name" value="NAD(P)-binding Rossmann-like Domain"/>
    <property type="match status" value="1"/>
</dbReference>
<dbReference type="GO" id="GO:0005829">
    <property type="term" value="C:cytosol"/>
    <property type="evidence" value="ECO:0007669"/>
    <property type="project" value="TreeGrafter"/>
</dbReference>
<gene>
    <name evidence="15" type="ORF">AB1Y20_017061</name>
</gene>
<evidence type="ECO:0000256" key="3">
    <source>
        <dbReference type="ARBA" id="ARBA00004885"/>
    </source>
</evidence>
<keyword evidence="7 12" id="KW-0460">Magnesium</keyword>
<dbReference type="Pfam" id="PF07991">
    <property type="entry name" value="KARI_N"/>
    <property type="match status" value="1"/>
</dbReference>
<feature type="binding site" evidence="12">
    <location>
        <position position="223"/>
    </location>
    <ligand>
        <name>Mg(2+)</name>
        <dbReference type="ChEBI" id="CHEBI:18420"/>
        <label>1</label>
    </ligand>
</feature>
<dbReference type="InterPro" id="IPR000506">
    <property type="entry name" value="KARI_C"/>
</dbReference>
<dbReference type="SUPFAM" id="SSF51735">
    <property type="entry name" value="NAD(P)-binding Rossmann-fold domains"/>
    <property type="match status" value="1"/>
</dbReference>
<dbReference type="NCBIfam" id="NF003557">
    <property type="entry name" value="PRK05225.1"/>
    <property type="match status" value="1"/>
</dbReference>
<evidence type="ECO:0000256" key="6">
    <source>
        <dbReference type="ARBA" id="ARBA00022723"/>
    </source>
</evidence>
<evidence type="ECO:0000256" key="5">
    <source>
        <dbReference type="ARBA" id="ARBA00022605"/>
    </source>
</evidence>
<dbReference type="Proteomes" id="UP001515480">
    <property type="component" value="Unassembled WGS sequence"/>
</dbReference>
<dbReference type="InterPro" id="IPR036291">
    <property type="entry name" value="NAD(P)-bd_dom_sf"/>
</dbReference>
<evidence type="ECO:0000256" key="4">
    <source>
        <dbReference type="ARBA" id="ARBA00010318"/>
    </source>
</evidence>
<feature type="binding site" evidence="12">
    <location>
        <position position="219"/>
    </location>
    <ligand>
        <name>Mg(2+)</name>
        <dbReference type="ChEBI" id="CHEBI:18420"/>
        <label>2</label>
    </ligand>
</feature>
<feature type="domain" description="KARI C-terminal knotted" evidence="14">
    <location>
        <begin position="211"/>
        <end position="355"/>
    </location>
</feature>
<dbReference type="InterPro" id="IPR013116">
    <property type="entry name" value="KARI_N"/>
</dbReference>
<feature type="domain" description="KARI N-terminal Rossmann" evidence="13">
    <location>
        <begin position="20"/>
        <end position="210"/>
    </location>
</feature>
<dbReference type="NCBIfam" id="TIGR00465">
    <property type="entry name" value="ilvC"/>
    <property type="match status" value="1"/>
</dbReference>
<feature type="binding site" evidence="12">
    <location>
        <position position="391"/>
    </location>
    <ligand>
        <name>Mg(2+)</name>
        <dbReference type="ChEBI" id="CHEBI:18420"/>
        <label>2</label>
    </ligand>
</feature>
<evidence type="ECO:0000313" key="16">
    <source>
        <dbReference type="Proteomes" id="UP001515480"/>
    </source>
</evidence>
<dbReference type="SUPFAM" id="SSF48179">
    <property type="entry name" value="6-phosphogluconate dehydrogenase C-terminal domain-like"/>
    <property type="match status" value="2"/>
</dbReference>
<keyword evidence="9 12" id="KW-0100">Branched-chain amino acid biosynthesis</keyword>
<evidence type="ECO:0000259" key="13">
    <source>
        <dbReference type="PROSITE" id="PS51850"/>
    </source>
</evidence>
<evidence type="ECO:0000256" key="2">
    <source>
        <dbReference type="ARBA" id="ARBA00004864"/>
    </source>
</evidence>
<dbReference type="GO" id="GO:0009099">
    <property type="term" value="P:L-valine biosynthetic process"/>
    <property type="evidence" value="ECO:0007669"/>
    <property type="project" value="UniProtKB-UniRule"/>
</dbReference>
<organism evidence="15 16">
    <name type="scientific">Prymnesium parvum</name>
    <name type="common">Toxic golden alga</name>
    <dbReference type="NCBI Taxonomy" id="97485"/>
    <lineage>
        <taxon>Eukaryota</taxon>
        <taxon>Haptista</taxon>
        <taxon>Haptophyta</taxon>
        <taxon>Prymnesiophyceae</taxon>
        <taxon>Prymnesiales</taxon>
        <taxon>Prymnesiaceae</taxon>
        <taxon>Prymnesium</taxon>
    </lineage>
</organism>
<comment type="caution">
    <text evidence="12">Lacks conserved residue(s) required for the propagation of feature annotation.</text>
</comment>
<evidence type="ECO:0000256" key="7">
    <source>
        <dbReference type="ARBA" id="ARBA00022842"/>
    </source>
</evidence>
<name>A0AB34I7U5_PRYPA</name>
<proteinExistence type="inferred from homology"/>
<comment type="pathway">
    <text evidence="3">Amino-acid biosynthesis; L-isoleucine biosynthesis; L-isoleucine from 2-oxobutanoate: step 2/4.</text>
</comment>
<dbReference type="EMBL" id="JBGBPQ010000033">
    <property type="protein sequence ID" value="KAL1495196.1"/>
    <property type="molecule type" value="Genomic_DNA"/>
</dbReference>
<sequence>MARVNYFNTLTMAAKLDQLARCRFMARAEFADGIKAIAGKKIVIVGCGAQGLNQGLNMRDSGCDVSYTLRQAAIDGKRASYVNASSNGFAVGTYEQLIPTADLVLNLTPDKQHTAVVSAVMPMMKKGATLAYSHGFNIVEEGMQIRPDLTVIMVAPKCPGTEVREEYKRGFGVPTLIAVHPENDPYGVGLAQAKAYAAATGGDRAGVLESSFVAEVKSDLMGEQTILCGMLQTGSLLCFDKMVQKGIDPGYASKLIQYGWETITEALKHGGVTGMMDRLDNPSKLKAASLADDLKHLMKPLYDKHQDDIITGAFSSGMMADWDNDDANLLKWRAETGETGFEKTPAGTMAIPEQEYFDNGVLMVAMVKAGVELAFEAMVNVGMKPESAYYESLHETPLIANTIARMKLHEMNSVISDTAEYGCYLYTQACVPLLKDFMTTIDVDVIGTKFNKGSNQVDNRELNVVNEQIRSHPVEVVGKELRGYMTAMEKISVGGQ</sequence>
<keyword evidence="8 12" id="KW-0560">Oxidoreductase</keyword>
<comment type="cofactor">
    <cofactor evidence="1">
        <name>Mg(2+)</name>
        <dbReference type="ChEBI" id="CHEBI:18420"/>
    </cofactor>
</comment>
<dbReference type="AlphaFoldDB" id="A0AB34I7U5"/>
<evidence type="ECO:0000256" key="11">
    <source>
        <dbReference type="ARBA" id="ARBA00030593"/>
    </source>
</evidence>
<comment type="similarity">
    <text evidence="4 12">Belongs to the ketol-acid reductoisomerase family.</text>
</comment>